<reference evidence="7 9" key="1">
    <citation type="submission" date="2018-06" db="EMBL/GenBank/DDBJ databases">
        <title>Genomic Encyclopedia of Archaeal and Bacterial Type Strains, Phase II (KMG-II): from individual species to whole genera.</title>
        <authorList>
            <person name="Goeker M."/>
        </authorList>
    </citation>
    <scope>NUCLEOTIDE SEQUENCE [LARGE SCALE GENOMIC DNA]</scope>
    <source>
        <strain evidence="7 9">DSM 22686</strain>
    </source>
</reference>
<keyword evidence="5" id="KW-0464">Manganese</keyword>
<keyword evidence="4" id="KW-0378">Hydrolase</keyword>
<gene>
    <name evidence="8" type="ORF">ESW18_02500</name>
    <name evidence="7" type="ORF">LV84_03971</name>
</gene>
<dbReference type="Gene3D" id="3.40.630.10">
    <property type="entry name" value="Zn peptidases"/>
    <property type="match status" value="1"/>
</dbReference>
<evidence type="ECO:0000256" key="4">
    <source>
        <dbReference type="ARBA" id="ARBA00022801"/>
    </source>
</evidence>
<dbReference type="InterPro" id="IPR043472">
    <property type="entry name" value="Macro_dom-like"/>
</dbReference>
<evidence type="ECO:0000313" key="8">
    <source>
        <dbReference type="EMBL" id="TXD80016.1"/>
    </source>
</evidence>
<dbReference type="AlphaFoldDB" id="A0A2W7R8W4"/>
<dbReference type="GO" id="GO:0070006">
    <property type="term" value="F:metalloaminopeptidase activity"/>
    <property type="evidence" value="ECO:0007669"/>
    <property type="project" value="InterPro"/>
</dbReference>
<dbReference type="OrthoDB" id="9809354at2"/>
<sequence>MQFKIHTNSSENSSLLIIPLFSTDLEGILKNKLPGYSVNASLFSGKKDTSYQLEVNGRLILLIGLGEKTDVASIEKSFRRVLSKNKELVDNSVLIDFSDDFSAELIESALIGFQLGEYHLGFFKQKKESQKDFSNLEITVLHSLPYLDKILDRAAKIATAKTEGFKLVDLPPNVVTPEYLANWAEKQGAEHGFSVTVFNEDKAKEAGLDAFLAVARGSAKAPKFIIMEYRNPDAKTHLGLVGKGVTFDTGGLNIKTQGMVYMKSDMGGAAAVLATTQLIAALKLPINLTAIVPAVENSVDKDAYLPSEIIGSHAGLSIEVIDTDAEGRLILADGLSYLVKNYQVDHLVDVATLTGSSVGTFGYECGALFSNSDLISDALREAGMQSGEKLWPLPMWESYRSEMDSEIADIKNYNGKPIAGAITAAKFLEAFIHEHPSWAHLDIAGVAFGDSEFAKTKSGTAFGVQLLLKFIENQL</sequence>
<evidence type="ECO:0000256" key="2">
    <source>
        <dbReference type="ARBA" id="ARBA00022438"/>
    </source>
</evidence>
<dbReference type="PRINTS" id="PR00481">
    <property type="entry name" value="LAMNOPPTDASE"/>
</dbReference>
<keyword evidence="3" id="KW-0645">Protease</keyword>
<dbReference type="PANTHER" id="PTHR11963">
    <property type="entry name" value="LEUCINE AMINOPEPTIDASE-RELATED"/>
    <property type="match status" value="1"/>
</dbReference>
<dbReference type="Gene3D" id="3.40.220.10">
    <property type="entry name" value="Leucine Aminopeptidase, subunit E, domain 1"/>
    <property type="match status" value="1"/>
</dbReference>
<dbReference type="InterPro" id="IPR011356">
    <property type="entry name" value="Leucine_aapep/pepB"/>
</dbReference>
<dbReference type="RefSeq" id="WP_086503103.1">
    <property type="nucleotide sequence ID" value="NZ_MSSV01000026.1"/>
</dbReference>
<feature type="domain" description="Cytosol aminopeptidase" evidence="6">
    <location>
        <begin position="166"/>
        <end position="467"/>
    </location>
</feature>
<protein>
    <submittedName>
        <fullName evidence="7 8">Leucyl aminopeptidase</fullName>
    </submittedName>
</protein>
<dbReference type="Pfam" id="PF00883">
    <property type="entry name" value="Peptidase_M17"/>
    <property type="match status" value="1"/>
</dbReference>
<organism evidence="7 9">
    <name type="scientific">Algoriphagus ratkowskyi</name>
    <dbReference type="NCBI Taxonomy" id="57028"/>
    <lineage>
        <taxon>Bacteria</taxon>
        <taxon>Pseudomonadati</taxon>
        <taxon>Bacteroidota</taxon>
        <taxon>Cytophagia</taxon>
        <taxon>Cytophagales</taxon>
        <taxon>Cyclobacteriaceae</taxon>
        <taxon>Algoriphagus</taxon>
    </lineage>
</organism>
<proteinExistence type="inferred from homology"/>
<dbReference type="CDD" id="cd00433">
    <property type="entry name" value="Peptidase_M17"/>
    <property type="match status" value="1"/>
</dbReference>
<evidence type="ECO:0000256" key="1">
    <source>
        <dbReference type="ARBA" id="ARBA00009528"/>
    </source>
</evidence>
<dbReference type="Proteomes" id="UP000249115">
    <property type="component" value="Unassembled WGS sequence"/>
</dbReference>
<evidence type="ECO:0000313" key="10">
    <source>
        <dbReference type="Proteomes" id="UP000321927"/>
    </source>
</evidence>
<dbReference type="GO" id="GO:0006508">
    <property type="term" value="P:proteolysis"/>
    <property type="evidence" value="ECO:0007669"/>
    <property type="project" value="UniProtKB-KW"/>
</dbReference>
<keyword evidence="2 7" id="KW-0031">Aminopeptidase</keyword>
<dbReference type="Proteomes" id="UP000321927">
    <property type="component" value="Unassembled WGS sequence"/>
</dbReference>
<comment type="similarity">
    <text evidence="1">Belongs to the peptidase M17 family.</text>
</comment>
<dbReference type="InterPro" id="IPR000819">
    <property type="entry name" value="Peptidase_M17_C"/>
</dbReference>
<keyword evidence="10" id="KW-1185">Reference proteome</keyword>
<reference evidence="8 10" key="2">
    <citation type="submission" date="2019-08" db="EMBL/GenBank/DDBJ databases">
        <title>Genome of Algoriphagus ratkowskyi IC026.</title>
        <authorList>
            <person name="Bowman J.P."/>
        </authorList>
    </citation>
    <scope>NUCLEOTIDE SEQUENCE [LARGE SCALE GENOMIC DNA]</scope>
    <source>
        <strain evidence="8 10">IC026</strain>
    </source>
</reference>
<evidence type="ECO:0000313" key="7">
    <source>
        <dbReference type="EMBL" id="PZX50659.1"/>
    </source>
</evidence>
<evidence type="ECO:0000256" key="5">
    <source>
        <dbReference type="ARBA" id="ARBA00023211"/>
    </source>
</evidence>
<evidence type="ECO:0000256" key="3">
    <source>
        <dbReference type="ARBA" id="ARBA00022670"/>
    </source>
</evidence>
<evidence type="ECO:0000259" key="6">
    <source>
        <dbReference type="Pfam" id="PF00883"/>
    </source>
</evidence>
<comment type="caution">
    <text evidence="7">The sequence shown here is derived from an EMBL/GenBank/DDBJ whole genome shotgun (WGS) entry which is preliminary data.</text>
</comment>
<dbReference type="GO" id="GO:0030145">
    <property type="term" value="F:manganese ion binding"/>
    <property type="evidence" value="ECO:0007669"/>
    <property type="project" value="InterPro"/>
</dbReference>
<dbReference type="GO" id="GO:0005737">
    <property type="term" value="C:cytoplasm"/>
    <property type="evidence" value="ECO:0007669"/>
    <property type="project" value="InterPro"/>
</dbReference>
<dbReference type="EMBL" id="QKZU01000022">
    <property type="protein sequence ID" value="PZX50659.1"/>
    <property type="molecule type" value="Genomic_DNA"/>
</dbReference>
<dbReference type="SUPFAM" id="SSF53187">
    <property type="entry name" value="Zn-dependent exopeptidases"/>
    <property type="match status" value="1"/>
</dbReference>
<dbReference type="SUPFAM" id="SSF52949">
    <property type="entry name" value="Macro domain-like"/>
    <property type="match status" value="1"/>
</dbReference>
<accession>A0A2W7R8W4</accession>
<dbReference type="EMBL" id="VORV01000001">
    <property type="protein sequence ID" value="TXD80016.1"/>
    <property type="molecule type" value="Genomic_DNA"/>
</dbReference>
<dbReference type="PANTHER" id="PTHR11963:SF23">
    <property type="entry name" value="CYTOSOL AMINOPEPTIDASE"/>
    <property type="match status" value="1"/>
</dbReference>
<name>A0A2W7R8W4_9BACT</name>
<evidence type="ECO:0000313" key="9">
    <source>
        <dbReference type="Proteomes" id="UP000249115"/>
    </source>
</evidence>